<gene>
    <name evidence="1" type="ORF">DPMN_051697</name>
</gene>
<organism evidence="1 2">
    <name type="scientific">Dreissena polymorpha</name>
    <name type="common">Zebra mussel</name>
    <name type="synonym">Mytilus polymorpha</name>
    <dbReference type="NCBI Taxonomy" id="45954"/>
    <lineage>
        <taxon>Eukaryota</taxon>
        <taxon>Metazoa</taxon>
        <taxon>Spiralia</taxon>
        <taxon>Lophotrochozoa</taxon>
        <taxon>Mollusca</taxon>
        <taxon>Bivalvia</taxon>
        <taxon>Autobranchia</taxon>
        <taxon>Heteroconchia</taxon>
        <taxon>Euheterodonta</taxon>
        <taxon>Imparidentia</taxon>
        <taxon>Neoheterodontei</taxon>
        <taxon>Myida</taxon>
        <taxon>Dreissenoidea</taxon>
        <taxon>Dreissenidae</taxon>
        <taxon>Dreissena</taxon>
    </lineage>
</organism>
<dbReference type="EMBL" id="JAIWYP010000012">
    <property type="protein sequence ID" value="KAH3725846.1"/>
    <property type="molecule type" value="Genomic_DNA"/>
</dbReference>
<accession>A0A9D4HP52</accession>
<reference evidence="1" key="2">
    <citation type="submission" date="2020-11" db="EMBL/GenBank/DDBJ databases">
        <authorList>
            <person name="McCartney M.A."/>
            <person name="Auch B."/>
            <person name="Kono T."/>
            <person name="Mallez S."/>
            <person name="Becker A."/>
            <person name="Gohl D.M."/>
            <person name="Silverstein K.A.T."/>
            <person name="Koren S."/>
            <person name="Bechman K.B."/>
            <person name="Herman A."/>
            <person name="Abrahante J.E."/>
            <person name="Garbe J."/>
        </authorList>
    </citation>
    <scope>NUCLEOTIDE SEQUENCE</scope>
    <source>
        <strain evidence="1">Duluth1</strain>
        <tissue evidence="1">Whole animal</tissue>
    </source>
</reference>
<dbReference type="AlphaFoldDB" id="A0A9D4HP52"/>
<evidence type="ECO:0000313" key="2">
    <source>
        <dbReference type="Proteomes" id="UP000828390"/>
    </source>
</evidence>
<proteinExistence type="predicted"/>
<protein>
    <submittedName>
        <fullName evidence="1">Uncharacterized protein</fullName>
    </submittedName>
</protein>
<name>A0A9D4HP52_DREPO</name>
<sequence>MNAETSWEEMTCRDDVPKVANYVEITVPQYLPDDFKTFFRRTMGTFERVLERMSTDDQLRRRIATGGREQVPLDKDLLMTLWIQKSVPDRQTDSQTDRHTERKP</sequence>
<dbReference type="Proteomes" id="UP000828390">
    <property type="component" value="Unassembled WGS sequence"/>
</dbReference>
<comment type="caution">
    <text evidence="1">The sequence shown here is derived from an EMBL/GenBank/DDBJ whole genome shotgun (WGS) entry which is preliminary data.</text>
</comment>
<evidence type="ECO:0000313" key="1">
    <source>
        <dbReference type="EMBL" id="KAH3725846.1"/>
    </source>
</evidence>
<keyword evidence="2" id="KW-1185">Reference proteome</keyword>
<reference evidence="1" key="1">
    <citation type="journal article" date="2019" name="bioRxiv">
        <title>The Genome of the Zebra Mussel, Dreissena polymorpha: A Resource for Invasive Species Research.</title>
        <authorList>
            <person name="McCartney M.A."/>
            <person name="Auch B."/>
            <person name="Kono T."/>
            <person name="Mallez S."/>
            <person name="Zhang Y."/>
            <person name="Obille A."/>
            <person name="Becker A."/>
            <person name="Abrahante J.E."/>
            <person name="Garbe J."/>
            <person name="Badalamenti J.P."/>
            <person name="Herman A."/>
            <person name="Mangelson H."/>
            <person name="Liachko I."/>
            <person name="Sullivan S."/>
            <person name="Sone E.D."/>
            <person name="Koren S."/>
            <person name="Silverstein K.A.T."/>
            <person name="Beckman K.B."/>
            <person name="Gohl D.M."/>
        </authorList>
    </citation>
    <scope>NUCLEOTIDE SEQUENCE</scope>
    <source>
        <strain evidence="1">Duluth1</strain>
        <tissue evidence="1">Whole animal</tissue>
    </source>
</reference>